<gene>
    <name evidence="2" type="primary">blrB</name>
    <name evidence="2" type="ORF">NCCP691_25830</name>
</gene>
<dbReference type="RefSeq" id="WP_220808994.1">
    <property type="nucleotide sequence ID" value="NZ_BPMK01000011.1"/>
</dbReference>
<evidence type="ECO:0000313" key="3">
    <source>
        <dbReference type="Proteomes" id="UP000887222"/>
    </source>
</evidence>
<dbReference type="EMBL" id="BPMK01000011">
    <property type="protein sequence ID" value="GIZ52569.1"/>
    <property type="molecule type" value="Genomic_DNA"/>
</dbReference>
<evidence type="ECO:0000259" key="1">
    <source>
        <dbReference type="PROSITE" id="PS50925"/>
    </source>
</evidence>
<dbReference type="SUPFAM" id="SSF54975">
    <property type="entry name" value="Acylphosphatase/BLUF domain-like"/>
    <property type="match status" value="1"/>
</dbReference>
<comment type="caution">
    <text evidence="2">The sequence shown here is derived from an EMBL/GenBank/DDBJ whole genome shotgun (WGS) entry which is preliminary data.</text>
</comment>
<name>A0ABQ4Q6A2_9BURK</name>
<dbReference type="InterPro" id="IPR007024">
    <property type="entry name" value="BLUF_domain"/>
</dbReference>
<proteinExistence type="predicted"/>
<organism evidence="2 3">
    <name type="scientific">Noviherbaspirillum aridicola</name>
    <dbReference type="NCBI Taxonomy" id="2849687"/>
    <lineage>
        <taxon>Bacteria</taxon>
        <taxon>Pseudomonadati</taxon>
        <taxon>Pseudomonadota</taxon>
        <taxon>Betaproteobacteria</taxon>
        <taxon>Burkholderiales</taxon>
        <taxon>Oxalobacteraceae</taxon>
        <taxon>Noviherbaspirillum</taxon>
    </lineage>
</organism>
<dbReference type="SMART" id="SM01034">
    <property type="entry name" value="BLUF"/>
    <property type="match status" value="1"/>
</dbReference>
<dbReference type="Gene3D" id="3.30.70.100">
    <property type="match status" value="1"/>
</dbReference>
<dbReference type="PROSITE" id="PS50925">
    <property type="entry name" value="BLUF"/>
    <property type="match status" value="1"/>
</dbReference>
<evidence type="ECO:0000313" key="2">
    <source>
        <dbReference type="EMBL" id="GIZ52569.1"/>
    </source>
</evidence>
<sequence>MLSITYISAEAESFSEAALTELLHLCRERNRRAGVTGLLLHRSGSFIQTIEGDDHVIQALFEKIHADRRHRQVTELARTPISNRLFPQWSMGFQRHSPEVGLEGFEDLLQHRDPAAFAASGQAVHRLHALFRKIASQ</sequence>
<dbReference type="Proteomes" id="UP000887222">
    <property type="component" value="Unassembled WGS sequence"/>
</dbReference>
<dbReference type="InterPro" id="IPR036046">
    <property type="entry name" value="Acylphosphatase-like_dom_sf"/>
</dbReference>
<keyword evidence="3" id="KW-1185">Reference proteome</keyword>
<dbReference type="Pfam" id="PF04940">
    <property type="entry name" value="BLUF"/>
    <property type="match status" value="1"/>
</dbReference>
<protein>
    <submittedName>
        <fullName evidence="2">Blue-light sensor BLUF</fullName>
    </submittedName>
</protein>
<accession>A0ABQ4Q6A2</accession>
<feature type="domain" description="BLUF" evidence="1">
    <location>
        <begin position="1"/>
        <end position="92"/>
    </location>
</feature>
<reference evidence="2 3" key="1">
    <citation type="journal article" date="2022" name="Int. J. Syst. Evol. Microbiol.">
        <title>Noviherbaspirillum aridicola sp. nov., isolated from an arid soil in Pakistan.</title>
        <authorList>
            <person name="Khan I.U."/>
            <person name="Saqib M."/>
            <person name="Amin A."/>
            <person name="Hussain F."/>
            <person name="Li L."/>
            <person name="Liu Y.H."/>
            <person name="Fang B.Z."/>
            <person name="Ahmed I."/>
            <person name="Li W.J."/>
        </authorList>
    </citation>
    <scope>NUCLEOTIDE SEQUENCE [LARGE SCALE GENOMIC DNA]</scope>
    <source>
        <strain evidence="2 3">NCCP-691</strain>
    </source>
</reference>